<dbReference type="InterPro" id="IPR050148">
    <property type="entry name" value="Terpene_synthase-like"/>
</dbReference>
<keyword evidence="3" id="KW-0456">Lyase</keyword>
<evidence type="ECO:0000313" key="5">
    <source>
        <dbReference type="Proteomes" id="UP001652660"/>
    </source>
</evidence>
<dbReference type="InterPro" id="IPR005630">
    <property type="entry name" value="Terpene_synthase_metal-bd"/>
</dbReference>
<keyword evidence="5" id="KW-1185">Reference proteome</keyword>
<dbReference type="RefSeq" id="XP_071918527.1">
    <property type="nucleotide sequence ID" value="XM_072062426.1"/>
</dbReference>
<evidence type="ECO:0000259" key="4">
    <source>
        <dbReference type="Pfam" id="PF03936"/>
    </source>
</evidence>
<name>A0ABM4VG62_COFAR</name>
<reference evidence="6" key="1">
    <citation type="submission" date="2025-08" db="UniProtKB">
        <authorList>
            <consortium name="RefSeq"/>
        </authorList>
    </citation>
    <scope>IDENTIFICATION</scope>
    <source>
        <tissue evidence="6">Leaves</tissue>
    </source>
</reference>
<dbReference type="Gene3D" id="1.50.10.130">
    <property type="entry name" value="Terpene synthase, N-terminal domain"/>
    <property type="match status" value="1"/>
</dbReference>
<dbReference type="PANTHER" id="PTHR31739:SF33">
    <property type="entry name" value="CIS-ABIENOL SYNTHASE, CHLOROPLASTIC"/>
    <property type="match status" value="1"/>
</dbReference>
<organism evidence="5 6">
    <name type="scientific">Coffea arabica</name>
    <name type="common">Arabian coffee</name>
    <dbReference type="NCBI Taxonomy" id="13443"/>
    <lineage>
        <taxon>Eukaryota</taxon>
        <taxon>Viridiplantae</taxon>
        <taxon>Streptophyta</taxon>
        <taxon>Embryophyta</taxon>
        <taxon>Tracheophyta</taxon>
        <taxon>Spermatophyta</taxon>
        <taxon>Magnoliopsida</taxon>
        <taxon>eudicotyledons</taxon>
        <taxon>Gunneridae</taxon>
        <taxon>Pentapetalae</taxon>
        <taxon>asterids</taxon>
        <taxon>lamiids</taxon>
        <taxon>Gentianales</taxon>
        <taxon>Rubiaceae</taxon>
        <taxon>Ixoroideae</taxon>
        <taxon>Gardenieae complex</taxon>
        <taxon>Bertiereae - Coffeeae clade</taxon>
        <taxon>Coffeeae</taxon>
        <taxon>Coffea</taxon>
    </lineage>
</organism>
<dbReference type="InterPro" id="IPR008949">
    <property type="entry name" value="Isoprenoid_synthase_dom_sf"/>
</dbReference>
<proteinExistence type="predicted"/>
<dbReference type="SUPFAM" id="SSF48239">
    <property type="entry name" value="Terpenoid cyclases/Protein prenyltransferases"/>
    <property type="match status" value="1"/>
</dbReference>
<evidence type="ECO:0000256" key="3">
    <source>
        <dbReference type="ARBA" id="ARBA00023239"/>
    </source>
</evidence>
<dbReference type="SUPFAM" id="SSF48576">
    <property type="entry name" value="Terpenoid synthases"/>
    <property type="match status" value="1"/>
</dbReference>
<sequence>MVMACRNKMMMPYPDHNIKFPKSPLYVDLGRASVTCSFSFSSDTERSIRTIQGLLNKVELSVSAYDTTWAAMLPSGDLKKQEVGSWSLDSKDCQLVEDSISSRLGSLLSLRKWRGDELVNFVDEELFFSTVSPMFTNVTTILELYKASQLIIYPNEEPLERIQAWTTTYLKDQLLNQSINDKKLHKEVEFTLKNYHGTLARVLNRRCIELYDIDKHHILKTSYRDLLTLAIQNFNSCQALHQAELQILERWYEKNELQSSRVPKRVLQSSYFMITADAFEPELSDARISYAQTCVLVTVVDDLFDNCAPREELVNLIQLVKKWDKNSFTQCCSKQVKLFLLALYNTVDELAEKAFVHQGRCIKQDLISMWQELLEGMLTELDWWRENSAPTIDEYLSVGRTTIGAKICVLTGAYFLGPKLSEDILNSEEMKSLWTHASTVGRLLNDIQTQEKELEQRKPNIVSMHVARGNGVITMEEATTRIEETIERGRRQLLQMVLQTNGSQVPRVCKDFFWTTCKICFYLYKFTNEYDSPKEIVSDAKKIIYEPIKLPKNIF</sequence>
<feature type="domain" description="Terpene synthase metal-binding" evidence="4">
    <location>
        <begin position="265"/>
        <end position="491"/>
    </location>
</feature>
<keyword evidence="1" id="KW-0479">Metal-binding</keyword>
<dbReference type="InterPro" id="IPR008930">
    <property type="entry name" value="Terpenoid_cyclase/PrenylTrfase"/>
</dbReference>
<gene>
    <name evidence="6" type="primary">LOC113705934</name>
</gene>
<dbReference type="InterPro" id="IPR036965">
    <property type="entry name" value="Terpene_synth_N_sf"/>
</dbReference>
<accession>A0ABM4VG62</accession>
<dbReference type="Proteomes" id="UP001652660">
    <property type="component" value="Chromosome 8c"/>
</dbReference>
<dbReference type="Pfam" id="PF03936">
    <property type="entry name" value="Terpene_synth_C"/>
    <property type="match status" value="1"/>
</dbReference>
<evidence type="ECO:0000256" key="1">
    <source>
        <dbReference type="ARBA" id="ARBA00022723"/>
    </source>
</evidence>
<evidence type="ECO:0000256" key="2">
    <source>
        <dbReference type="ARBA" id="ARBA00022842"/>
    </source>
</evidence>
<protein>
    <submittedName>
        <fullName evidence="6">Class I diterpene synthase 2, chloroplastic isoform X1</fullName>
    </submittedName>
</protein>
<dbReference type="PANTHER" id="PTHR31739">
    <property type="entry name" value="ENT-COPALYL DIPHOSPHATE SYNTHASE, CHLOROPLASTIC"/>
    <property type="match status" value="1"/>
</dbReference>
<evidence type="ECO:0000313" key="6">
    <source>
        <dbReference type="RefSeq" id="XP_071918527.1"/>
    </source>
</evidence>
<dbReference type="GeneID" id="113705934"/>
<dbReference type="Gene3D" id="1.10.600.10">
    <property type="entry name" value="Farnesyl Diphosphate Synthase"/>
    <property type="match status" value="1"/>
</dbReference>
<keyword evidence="2" id="KW-0460">Magnesium</keyword>